<proteinExistence type="predicted"/>
<dbReference type="Proteomes" id="UP000095287">
    <property type="component" value="Unplaced"/>
</dbReference>
<evidence type="ECO:0000313" key="2">
    <source>
        <dbReference type="Proteomes" id="UP000095287"/>
    </source>
</evidence>
<evidence type="ECO:0000313" key="3">
    <source>
        <dbReference type="WBParaSite" id="L893_g21570.t1"/>
    </source>
</evidence>
<feature type="chain" id="PRO_5009312801" evidence="1">
    <location>
        <begin position="19"/>
        <end position="282"/>
    </location>
</feature>
<accession>A0A1I7Z0C7</accession>
<keyword evidence="2" id="KW-1185">Reference proteome</keyword>
<dbReference type="Gene3D" id="3.90.280.10">
    <property type="entry name" value="PEBP-like"/>
    <property type="match status" value="1"/>
</dbReference>
<reference evidence="3" key="1">
    <citation type="submission" date="2016-11" db="UniProtKB">
        <authorList>
            <consortium name="WormBaseParasite"/>
        </authorList>
    </citation>
    <scope>IDENTIFICATION</scope>
</reference>
<protein>
    <submittedName>
        <fullName evidence="3">Uncharacterized protein</fullName>
    </submittedName>
</protein>
<name>A0A1I7Z0C7_9BILA</name>
<organism evidence="2 3">
    <name type="scientific">Steinernema glaseri</name>
    <dbReference type="NCBI Taxonomy" id="37863"/>
    <lineage>
        <taxon>Eukaryota</taxon>
        <taxon>Metazoa</taxon>
        <taxon>Ecdysozoa</taxon>
        <taxon>Nematoda</taxon>
        <taxon>Chromadorea</taxon>
        <taxon>Rhabditida</taxon>
        <taxon>Tylenchina</taxon>
        <taxon>Panagrolaimomorpha</taxon>
        <taxon>Strongyloidoidea</taxon>
        <taxon>Steinernematidae</taxon>
        <taxon>Steinernema</taxon>
    </lineage>
</organism>
<dbReference type="SUPFAM" id="SSF49777">
    <property type="entry name" value="PEBP-like"/>
    <property type="match status" value="1"/>
</dbReference>
<dbReference type="WBParaSite" id="L893_g21570.t1">
    <property type="protein sequence ID" value="L893_g21570.t1"/>
    <property type="gene ID" value="L893_g21570"/>
</dbReference>
<feature type="signal peptide" evidence="1">
    <location>
        <begin position="1"/>
        <end position="18"/>
    </location>
</feature>
<keyword evidence="1" id="KW-0732">Signal</keyword>
<sequence>MTPSLLLLLLPLLASAEASFCNATEECLVRVRALVPESDRFWFGDRWSQACSTPPTTRRHLLTYNSIACFNPRELQSYTSLGSRLFRVHTYSAGYLRNLRFFPRISFAVKPGSYRACNHDFSVAPSVKKLSAHPEMEPAEAFVLRDAPDISWPEMHAFDAYVVLLLDVGFGRVHFLAYNFPHNTTIVTPYEPPENFRSTPNPVALLVFKPDPHRSLDSAELKQAVEGEKPFDLSAFMLRHGLENGESPDPSLRGLGAALALPRRSFSSSVGLTVPDVRAPRK</sequence>
<evidence type="ECO:0000256" key="1">
    <source>
        <dbReference type="SAM" id="SignalP"/>
    </source>
</evidence>
<dbReference type="AlphaFoldDB" id="A0A1I7Z0C7"/>
<dbReference type="InterPro" id="IPR036610">
    <property type="entry name" value="PEBP-like_sf"/>
</dbReference>